<organism evidence="2 3">
    <name type="scientific">Solirubrobacter ginsenosidimutans</name>
    <dbReference type="NCBI Taxonomy" id="490573"/>
    <lineage>
        <taxon>Bacteria</taxon>
        <taxon>Bacillati</taxon>
        <taxon>Actinomycetota</taxon>
        <taxon>Thermoleophilia</taxon>
        <taxon>Solirubrobacterales</taxon>
        <taxon>Solirubrobacteraceae</taxon>
        <taxon>Solirubrobacter</taxon>
    </lineage>
</organism>
<evidence type="ECO:0000259" key="1">
    <source>
        <dbReference type="Pfam" id="PF18818"/>
    </source>
</evidence>
<dbReference type="Pfam" id="PF18818">
    <property type="entry name" value="MPTase-PolyVal"/>
    <property type="match status" value="1"/>
</dbReference>
<dbReference type="Gene3D" id="1.10.10.2910">
    <property type="match status" value="1"/>
</dbReference>
<evidence type="ECO:0000313" key="2">
    <source>
        <dbReference type="EMBL" id="MDA0163133.1"/>
    </source>
</evidence>
<proteinExistence type="predicted"/>
<dbReference type="InterPro" id="IPR041459">
    <property type="entry name" value="MPTase-PolyVal"/>
</dbReference>
<protein>
    <submittedName>
        <fullName evidence="2">Zincin-like metallopeptidase domain-containing protein</fullName>
    </submittedName>
</protein>
<feature type="domain" description="Polyvalent protein metallopeptidase" evidence="1">
    <location>
        <begin position="48"/>
        <end position="134"/>
    </location>
</feature>
<evidence type="ECO:0000313" key="3">
    <source>
        <dbReference type="Proteomes" id="UP001149140"/>
    </source>
</evidence>
<keyword evidence="3" id="KW-1185">Reference proteome</keyword>
<dbReference type="RefSeq" id="WP_270042376.1">
    <property type="nucleotide sequence ID" value="NZ_JAPDOD010000023.1"/>
</dbReference>
<accession>A0A9X3N1B6</accession>
<name>A0A9X3N1B6_9ACTN</name>
<dbReference type="Proteomes" id="UP001149140">
    <property type="component" value="Unassembled WGS sequence"/>
</dbReference>
<gene>
    <name evidence="2" type="ORF">OM076_22860</name>
</gene>
<sequence length="174" mass="18409">MPPPAEPAPLDAPIAPITGDTLAWALPELTTFATVLSVEVLWEAMVAGHDGWYRPREQRIAINTAMSVDQQAAAVVHELAHALVDLDRHGEDPAMDYAMEELVAESVAHVVCGFVGLDTSGNSIPYLAAWRESTAADAFERVAGLVDRLARRLEDALDPSGDEAVGTAPVSAAG</sequence>
<comment type="caution">
    <text evidence="2">The sequence shown here is derived from an EMBL/GenBank/DDBJ whole genome shotgun (WGS) entry which is preliminary data.</text>
</comment>
<dbReference type="AlphaFoldDB" id="A0A9X3N1B6"/>
<reference evidence="2" key="1">
    <citation type="submission" date="2022-10" db="EMBL/GenBank/DDBJ databases">
        <title>The WGS of Solirubrobacter ginsenosidimutans DSM 21036.</title>
        <authorList>
            <person name="Jiang Z."/>
        </authorList>
    </citation>
    <scope>NUCLEOTIDE SEQUENCE</scope>
    <source>
        <strain evidence="2">DSM 21036</strain>
    </source>
</reference>
<dbReference type="EMBL" id="JAPDOD010000023">
    <property type="protein sequence ID" value="MDA0163133.1"/>
    <property type="molecule type" value="Genomic_DNA"/>
</dbReference>